<accession>A0A0A2UVP6</accession>
<protein>
    <submittedName>
        <fullName evidence="1">Uncharacterized protein</fullName>
    </submittedName>
</protein>
<dbReference type="AlphaFoldDB" id="A0A0A2UVP6"/>
<dbReference type="RefSeq" id="WP_036781912.1">
    <property type="nucleotide sequence ID" value="NZ_AVBG01000004.1"/>
</dbReference>
<name>A0A0A2UVP6_9BACI</name>
<reference evidence="1 2" key="1">
    <citation type="submission" date="2013-08" db="EMBL/GenBank/DDBJ databases">
        <title>Genome of Pontibacillus chungwhensis.</title>
        <authorList>
            <person name="Wang Q."/>
            <person name="Wang G."/>
        </authorList>
    </citation>
    <scope>NUCLEOTIDE SEQUENCE [LARGE SCALE GENOMIC DNA]</scope>
    <source>
        <strain evidence="1 2">BH030062</strain>
    </source>
</reference>
<comment type="caution">
    <text evidence="1">The sequence shown here is derived from an EMBL/GenBank/DDBJ whole genome shotgun (WGS) entry which is preliminary data.</text>
</comment>
<dbReference type="Proteomes" id="UP000030153">
    <property type="component" value="Unassembled WGS sequence"/>
</dbReference>
<dbReference type="STRING" id="1385513.N780_15880"/>
<gene>
    <name evidence="1" type="ORF">N780_15880</name>
</gene>
<sequence length="218" mass="25278">MKRISVTATFTLFILFIIFVMEPQQKKIDTSEKVLNEPTQSPLNEKDLLRTYNEWSEDGVVSYLLEAHEGEKQVLYGGEPTGVTIIPKMTFRIHESKDKWEAEPIEFKVEPGDGVRIVEEEGWKKDHSKTYTYTKSVRIKGEEGVRRLIRVSQAKKLTEEQPVSFNFPTENYDSLQELLEEQDGSKMFHAMYEPGFEMYQEITFTLVNPENVKVQLGS</sequence>
<proteinExistence type="predicted"/>
<evidence type="ECO:0000313" key="1">
    <source>
        <dbReference type="EMBL" id="KGP92004.1"/>
    </source>
</evidence>
<evidence type="ECO:0000313" key="2">
    <source>
        <dbReference type="Proteomes" id="UP000030153"/>
    </source>
</evidence>
<keyword evidence="2" id="KW-1185">Reference proteome</keyword>
<organism evidence="1 2">
    <name type="scientific">Pontibacillus chungwhensis BH030062</name>
    <dbReference type="NCBI Taxonomy" id="1385513"/>
    <lineage>
        <taxon>Bacteria</taxon>
        <taxon>Bacillati</taxon>
        <taxon>Bacillota</taxon>
        <taxon>Bacilli</taxon>
        <taxon>Bacillales</taxon>
        <taxon>Bacillaceae</taxon>
        <taxon>Pontibacillus</taxon>
    </lineage>
</organism>
<dbReference type="EMBL" id="AVBG01000004">
    <property type="protein sequence ID" value="KGP92004.1"/>
    <property type="molecule type" value="Genomic_DNA"/>
</dbReference>